<dbReference type="InterPro" id="IPR004675">
    <property type="entry name" value="AhpD_core"/>
</dbReference>
<dbReference type="NCBIfam" id="TIGR00778">
    <property type="entry name" value="ahpD_dom"/>
    <property type="match status" value="1"/>
</dbReference>
<reference evidence="2 3" key="1">
    <citation type="submission" date="2020-08" db="EMBL/GenBank/DDBJ databases">
        <title>Sequencing the genomes of 1000 actinobacteria strains.</title>
        <authorList>
            <person name="Klenk H.-P."/>
        </authorList>
    </citation>
    <scope>NUCLEOTIDE SEQUENCE [LARGE SCALE GENOMIC DNA]</scope>
    <source>
        <strain evidence="2 3">DSM 46659</strain>
    </source>
</reference>
<dbReference type="Proteomes" id="UP000546642">
    <property type="component" value="Unassembled WGS sequence"/>
</dbReference>
<dbReference type="InterPro" id="IPR029032">
    <property type="entry name" value="AhpD-like"/>
</dbReference>
<dbReference type="PANTHER" id="PTHR35446">
    <property type="entry name" value="SI:CH211-175M2.5"/>
    <property type="match status" value="1"/>
</dbReference>
<keyword evidence="2" id="KW-0575">Peroxidase</keyword>
<dbReference type="Gene3D" id="1.20.1290.10">
    <property type="entry name" value="AhpD-like"/>
    <property type="match status" value="1"/>
</dbReference>
<dbReference type="GO" id="GO:0051920">
    <property type="term" value="F:peroxiredoxin activity"/>
    <property type="evidence" value="ECO:0007669"/>
    <property type="project" value="InterPro"/>
</dbReference>
<dbReference type="SUPFAM" id="SSF69118">
    <property type="entry name" value="AhpD-like"/>
    <property type="match status" value="1"/>
</dbReference>
<accession>A0A7W9YIS1</accession>
<keyword evidence="3" id="KW-1185">Reference proteome</keyword>
<dbReference type="Pfam" id="PF02627">
    <property type="entry name" value="CMD"/>
    <property type="match status" value="1"/>
</dbReference>
<dbReference type="PANTHER" id="PTHR35446:SF3">
    <property type="entry name" value="CMD DOMAIN-CONTAINING PROTEIN"/>
    <property type="match status" value="1"/>
</dbReference>
<dbReference type="EMBL" id="JACHDS010000001">
    <property type="protein sequence ID" value="MBB6171941.1"/>
    <property type="molecule type" value="Genomic_DNA"/>
</dbReference>
<protein>
    <submittedName>
        <fullName evidence="2">AhpD family alkylhydroperoxidase</fullName>
    </submittedName>
</protein>
<feature type="domain" description="Carboxymuconolactone decarboxylase-like" evidence="1">
    <location>
        <begin position="42"/>
        <end position="121"/>
    </location>
</feature>
<sequence length="181" mass="19465">MPRIPVHTIDSAPEEARETLRGLEKQLGTVLNIHGEMAHAPVVLAAYDGMQRAIAEHGGFDARTREAIALAVGATNHCGYCQSAHTAAGRAAGWSLEETVDIRSGSFTADPRLGALLAVAREIAADKGEVADATWDAARQAEWSDAELAELYTHVMVNVFTNYFNHYAETELDVPRAPGLV</sequence>
<gene>
    <name evidence="2" type="ORF">HNR23_002001</name>
</gene>
<dbReference type="AlphaFoldDB" id="A0A7W9YIS1"/>
<dbReference type="RefSeq" id="WP_184075254.1">
    <property type="nucleotide sequence ID" value="NZ_JACHDS010000001.1"/>
</dbReference>
<proteinExistence type="predicted"/>
<comment type="caution">
    <text evidence="2">The sequence shown here is derived from an EMBL/GenBank/DDBJ whole genome shotgun (WGS) entry which is preliminary data.</text>
</comment>
<name>A0A7W9YIS1_9ACTN</name>
<evidence type="ECO:0000259" key="1">
    <source>
        <dbReference type="Pfam" id="PF02627"/>
    </source>
</evidence>
<evidence type="ECO:0000313" key="2">
    <source>
        <dbReference type="EMBL" id="MBB6171941.1"/>
    </source>
</evidence>
<organism evidence="2 3">
    <name type="scientific">Nocardiopsis mwathae</name>
    <dbReference type="NCBI Taxonomy" id="1472723"/>
    <lineage>
        <taxon>Bacteria</taxon>
        <taxon>Bacillati</taxon>
        <taxon>Actinomycetota</taxon>
        <taxon>Actinomycetes</taxon>
        <taxon>Streptosporangiales</taxon>
        <taxon>Nocardiopsidaceae</taxon>
        <taxon>Nocardiopsis</taxon>
    </lineage>
</organism>
<keyword evidence="2" id="KW-0560">Oxidoreductase</keyword>
<evidence type="ECO:0000313" key="3">
    <source>
        <dbReference type="Proteomes" id="UP000546642"/>
    </source>
</evidence>
<dbReference type="InterPro" id="IPR003779">
    <property type="entry name" value="CMD-like"/>
</dbReference>